<keyword evidence="2" id="KW-1185">Reference proteome</keyword>
<sequence>MKQPIPGQLFSDPKPRSTHYDNLPIAISPLDSFQLSPQQIIQDAVPFLSGTFAFTAMLSLSTLFQLKVLRISTGTVPPVPTMLGMTSVVTASALSHVVSIKAYQILKENDYPYTNISIESMRKPCFDFTVTKENTAHLLRVAAIGMLAYKGLGGRFWSVAPSNITNLGSFARTVFSMPATEKYATTAERQAIERLGRKFGCHTCGSRKVISKGPQGVRFIADHMPPLSIVKQMNDRWYRRMFGIQVKQRFYPQCFTCSNLQGGLLSKATRELMSKKKSSKSIIFKGKLPNLSEAGGGKNAYFHGKRLRLEHFAGGVVAAATTYDASERNVLGSSTWGVKSGNRKRFLNWERKVSDTLSDVKHSIKRYIKFN</sequence>
<proteinExistence type="predicted"/>
<name>A0AAD3CY66_9STRA</name>
<comment type="caution">
    <text evidence="1">The sequence shown here is derived from an EMBL/GenBank/DDBJ whole genome shotgun (WGS) entry which is preliminary data.</text>
</comment>
<evidence type="ECO:0000313" key="2">
    <source>
        <dbReference type="Proteomes" id="UP001054902"/>
    </source>
</evidence>
<protein>
    <submittedName>
        <fullName evidence="1">Uncharacterized protein</fullName>
    </submittedName>
</protein>
<dbReference type="PANTHER" id="PTHR38585:SF1">
    <property type="entry name" value="TRANSMEMBRANE PROTEIN"/>
    <property type="match status" value="1"/>
</dbReference>
<dbReference type="Proteomes" id="UP001054902">
    <property type="component" value="Unassembled WGS sequence"/>
</dbReference>
<dbReference type="PANTHER" id="PTHR38585">
    <property type="entry name" value="TRANSMEMBRANE PROTEIN"/>
    <property type="match status" value="1"/>
</dbReference>
<dbReference type="EMBL" id="BLLK01000047">
    <property type="protein sequence ID" value="GFH54353.1"/>
    <property type="molecule type" value="Genomic_DNA"/>
</dbReference>
<dbReference type="AlphaFoldDB" id="A0AAD3CY66"/>
<reference evidence="1 2" key="1">
    <citation type="journal article" date="2021" name="Sci. Rep.">
        <title>The genome of the diatom Chaetoceros tenuissimus carries an ancient integrated fragment of an extant virus.</title>
        <authorList>
            <person name="Hongo Y."/>
            <person name="Kimura K."/>
            <person name="Takaki Y."/>
            <person name="Yoshida Y."/>
            <person name="Baba S."/>
            <person name="Kobayashi G."/>
            <person name="Nagasaki K."/>
            <person name="Hano T."/>
            <person name="Tomaru Y."/>
        </authorList>
    </citation>
    <scope>NUCLEOTIDE SEQUENCE [LARGE SCALE GENOMIC DNA]</scope>
    <source>
        <strain evidence="1 2">NIES-3715</strain>
    </source>
</reference>
<gene>
    <name evidence="1" type="ORF">CTEN210_10829</name>
</gene>
<evidence type="ECO:0000313" key="1">
    <source>
        <dbReference type="EMBL" id="GFH54353.1"/>
    </source>
</evidence>
<organism evidence="1 2">
    <name type="scientific">Chaetoceros tenuissimus</name>
    <dbReference type="NCBI Taxonomy" id="426638"/>
    <lineage>
        <taxon>Eukaryota</taxon>
        <taxon>Sar</taxon>
        <taxon>Stramenopiles</taxon>
        <taxon>Ochrophyta</taxon>
        <taxon>Bacillariophyta</taxon>
        <taxon>Coscinodiscophyceae</taxon>
        <taxon>Chaetocerotophycidae</taxon>
        <taxon>Chaetocerotales</taxon>
        <taxon>Chaetocerotaceae</taxon>
        <taxon>Chaetoceros</taxon>
    </lineage>
</organism>
<accession>A0AAD3CY66</accession>